<dbReference type="Proteomes" id="UP000886501">
    <property type="component" value="Unassembled WGS sequence"/>
</dbReference>
<sequence length="156" mass="16780">MAEAGDASDAEVEAKDASDAEAEVTHEEVRDPVAEAKAFLARHSVAKIVIIIDTHCLENGAFVWTGDSPENYQACTLQEILKDCIPPEIFRYLSANDTPKHNHRSIVLNLACGASVSQESSHHSLLEGHCADAVLSLANDNTMVSKVASTMAEFTT</sequence>
<keyword evidence="2" id="KW-1185">Reference proteome</keyword>
<reference evidence="1" key="2">
    <citation type="journal article" date="2020" name="Nat. Commun.">
        <title>Large-scale genome sequencing of mycorrhizal fungi provides insights into the early evolution of symbiotic traits.</title>
        <authorList>
            <person name="Miyauchi S."/>
            <person name="Kiss E."/>
            <person name="Kuo A."/>
            <person name="Drula E."/>
            <person name="Kohler A."/>
            <person name="Sanchez-Garcia M."/>
            <person name="Morin E."/>
            <person name="Andreopoulos B."/>
            <person name="Barry K.W."/>
            <person name="Bonito G."/>
            <person name="Buee M."/>
            <person name="Carver A."/>
            <person name="Chen C."/>
            <person name="Cichocki N."/>
            <person name="Clum A."/>
            <person name="Culley D."/>
            <person name="Crous P.W."/>
            <person name="Fauchery L."/>
            <person name="Girlanda M."/>
            <person name="Hayes R.D."/>
            <person name="Keri Z."/>
            <person name="LaButti K."/>
            <person name="Lipzen A."/>
            <person name="Lombard V."/>
            <person name="Magnuson J."/>
            <person name="Maillard F."/>
            <person name="Murat C."/>
            <person name="Nolan M."/>
            <person name="Ohm R.A."/>
            <person name="Pangilinan J."/>
            <person name="Pereira M.F."/>
            <person name="Perotto S."/>
            <person name="Peter M."/>
            <person name="Pfister S."/>
            <person name="Riley R."/>
            <person name="Sitrit Y."/>
            <person name="Stielow J.B."/>
            <person name="Szollosi G."/>
            <person name="Zifcakova L."/>
            <person name="Stursova M."/>
            <person name="Spatafora J.W."/>
            <person name="Tedersoo L."/>
            <person name="Vaario L.M."/>
            <person name="Yamada A."/>
            <person name="Yan M."/>
            <person name="Wang P."/>
            <person name="Xu J."/>
            <person name="Bruns T."/>
            <person name="Baldrian P."/>
            <person name="Vilgalys R."/>
            <person name="Dunand C."/>
            <person name="Henrissat B."/>
            <person name="Grigoriev I.V."/>
            <person name="Hibbett D."/>
            <person name="Nagy L.G."/>
            <person name="Martin F.M."/>
        </authorList>
    </citation>
    <scope>NUCLEOTIDE SEQUENCE</scope>
    <source>
        <strain evidence="1">P2</strain>
    </source>
</reference>
<comment type="caution">
    <text evidence="1">The sequence shown here is derived from an EMBL/GenBank/DDBJ whole genome shotgun (WGS) entry which is preliminary data.</text>
</comment>
<reference evidence="1" key="1">
    <citation type="submission" date="2019-10" db="EMBL/GenBank/DDBJ databases">
        <authorList>
            <consortium name="DOE Joint Genome Institute"/>
            <person name="Kuo A."/>
            <person name="Miyauchi S."/>
            <person name="Kiss E."/>
            <person name="Drula E."/>
            <person name="Kohler A."/>
            <person name="Sanchez-Garcia M."/>
            <person name="Andreopoulos B."/>
            <person name="Barry K.W."/>
            <person name="Bonito G."/>
            <person name="Buee M."/>
            <person name="Carver A."/>
            <person name="Chen C."/>
            <person name="Cichocki N."/>
            <person name="Clum A."/>
            <person name="Culley D."/>
            <person name="Crous P.W."/>
            <person name="Fauchery L."/>
            <person name="Girlanda M."/>
            <person name="Hayes R."/>
            <person name="Keri Z."/>
            <person name="Labutti K."/>
            <person name="Lipzen A."/>
            <person name="Lombard V."/>
            <person name="Magnuson J."/>
            <person name="Maillard F."/>
            <person name="Morin E."/>
            <person name="Murat C."/>
            <person name="Nolan M."/>
            <person name="Ohm R."/>
            <person name="Pangilinan J."/>
            <person name="Pereira M."/>
            <person name="Perotto S."/>
            <person name="Peter M."/>
            <person name="Riley R."/>
            <person name="Sitrit Y."/>
            <person name="Stielow B."/>
            <person name="Szollosi G."/>
            <person name="Zifcakova L."/>
            <person name="Stursova M."/>
            <person name="Spatafora J.W."/>
            <person name="Tedersoo L."/>
            <person name="Vaario L.-M."/>
            <person name="Yamada A."/>
            <person name="Yan M."/>
            <person name="Wang P."/>
            <person name="Xu J."/>
            <person name="Bruns T."/>
            <person name="Baldrian P."/>
            <person name="Vilgalys R."/>
            <person name="Henrissat B."/>
            <person name="Grigoriev I.V."/>
            <person name="Hibbett D."/>
            <person name="Nagy L.G."/>
            <person name="Martin F.M."/>
        </authorList>
    </citation>
    <scope>NUCLEOTIDE SEQUENCE</scope>
    <source>
        <strain evidence="1">P2</strain>
    </source>
</reference>
<evidence type="ECO:0000313" key="1">
    <source>
        <dbReference type="EMBL" id="KAF9642992.1"/>
    </source>
</evidence>
<proteinExistence type="predicted"/>
<protein>
    <submittedName>
        <fullName evidence="1">Uncharacterized protein</fullName>
    </submittedName>
</protein>
<evidence type="ECO:0000313" key="2">
    <source>
        <dbReference type="Proteomes" id="UP000886501"/>
    </source>
</evidence>
<organism evidence="1 2">
    <name type="scientific">Thelephora ganbajun</name>
    <name type="common">Ganba fungus</name>
    <dbReference type="NCBI Taxonomy" id="370292"/>
    <lineage>
        <taxon>Eukaryota</taxon>
        <taxon>Fungi</taxon>
        <taxon>Dikarya</taxon>
        <taxon>Basidiomycota</taxon>
        <taxon>Agaricomycotina</taxon>
        <taxon>Agaricomycetes</taxon>
        <taxon>Thelephorales</taxon>
        <taxon>Thelephoraceae</taxon>
        <taxon>Thelephora</taxon>
    </lineage>
</organism>
<dbReference type="EMBL" id="MU118304">
    <property type="protein sequence ID" value="KAF9642992.1"/>
    <property type="molecule type" value="Genomic_DNA"/>
</dbReference>
<name>A0ACB6Z0C9_THEGA</name>
<gene>
    <name evidence="1" type="ORF">BDM02DRAFT_3192357</name>
</gene>
<accession>A0ACB6Z0C9</accession>